<proteinExistence type="predicted"/>
<sequence>MNGDVLDESSILHLLGLTLTSNLSWKPYIKSVAKLASAKVASLYQARHFLTSDSILYLYKSQIRPCMEYCCHIWGGSSNDALSLLDRMQKCNCRNVASLSLFYKNYNGHCSKEQASLVPSTKIYSRDTRHSIKSHPFSVTVP</sequence>
<evidence type="ECO:0000313" key="1">
    <source>
        <dbReference type="Proteomes" id="UP001652625"/>
    </source>
</evidence>
<organism evidence="1 2">
    <name type="scientific">Hydra vulgaris</name>
    <name type="common">Hydra</name>
    <name type="synonym">Hydra attenuata</name>
    <dbReference type="NCBI Taxonomy" id="6087"/>
    <lineage>
        <taxon>Eukaryota</taxon>
        <taxon>Metazoa</taxon>
        <taxon>Cnidaria</taxon>
        <taxon>Hydrozoa</taxon>
        <taxon>Hydroidolina</taxon>
        <taxon>Anthoathecata</taxon>
        <taxon>Aplanulata</taxon>
        <taxon>Hydridae</taxon>
        <taxon>Hydra</taxon>
    </lineage>
</organism>
<reference evidence="2" key="1">
    <citation type="submission" date="2025-08" db="UniProtKB">
        <authorList>
            <consortium name="RefSeq"/>
        </authorList>
    </citation>
    <scope>IDENTIFICATION</scope>
</reference>
<dbReference type="GeneID" id="136091694"/>
<evidence type="ECO:0000313" key="2">
    <source>
        <dbReference type="RefSeq" id="XP_065675474.1"/>
    </source>
</evidence>
<protein>
    <submittedName>
        <fullName evidence="2">Uncharacterized protein LOC136091694</fullName>
    </submittedName>
</protein>
<keyword evidence="1" id="KW-1185">Reference proteome</keyword>
<dbReference type="Proteomes" id="UP001652625">
    <property type="component" value="Chromosome 15"/>
</dbReference>
<name>A0ABM4DLP8_HYDVU</name>
<accession>A0ABM4DLP8</accession>
<dbReference type="RefSeq" id="XP_065675474.1">
    <property type="nucleotide sequence ID" value="XM_065819402.1"/>
</dbReference>
<gene>
    <name evidence="2" type="primary">LOC136091694</name>
</gene>